<organism evidence="3 4">
    <name type="scientific">Streptomyces pactum</name>
    <dbReference type="NCBI Taxonomy" id="68249"/>
    <lineage>
        <taxon>Bacteria</taxon>
        <taxon>Bacillati</taxon>
        <taxon>Actinomycetota</taxon>
        <taxon>Actinomycetes</taxon>
        <taxon>Kitasatosporales</taxon>
        <taxon>Streptomycetaceae</taxon>
        <taxon>Streptomyces</taxon>
    </lineage>
</organism>
<evidence type="ECO:0000256" key="2">
    <source>
        <dbReference type="SAM" id="MobiDB-lite"/>
    </source>
</evidence>
<reference evidence="3 4" key="1">
    <citation type="submission" date="2020-09" db="EMBL/GenBank/DDBJ databases">
        <title>Biosynthesis of the nuclear factor of activated T cells inhibitor NFAT-133 and its congeners in Streptomyces pactum.</title>
        <authorList>
            <person name="Zhou W."/>
            <person name="Posri P."/>
            <person name="Abugrain M.E."/>
            <person name="Weisberg A.J."/>
            <person name="Chang J.H."/>
            <person name="Mahmud T."/>
        </authorList>
    </citation>
    <scope>NUCLEOTIDE SEQUENCE [LARGE SCALE GENOMIC DNA]</scope>
    <source>
        <strain evidence="3 4">ATCC 27456</strain>
    </source>
</reference>
<dbReference type="InterPro" id="IPR025337">
    <property type="entry name" value="Questin_oxidase-like"/>
</dbReference>
<accession>A0ABS0NJ74</accession>
<feature type="compositionally biased region" description="Basic and acidic residues" evidence="2">
    <location>
        <begin position="353"/>
        <end position="363"/>
    </location>
</feature>
<dbReference type="Pfam" id="PF14027">
    <property type="entry name" value="Questin_oxidase"/>
    <property type="match status" value="1"/>
</dbReference>
<protein>
    <submittedName>
        <fullName evidence="3">DUF4243 domain-containing protein</fullName>
    </submittedName>
</protein>
<evidence type="ECO:0000313" key="3">
    <source>
        <dbReference type="EMBL" id="MBH5335240.1"/>
    </source>
</evidence>
<feature type="region of interest" description="Disordered" evidence="2">
    <location>
        <begin position="1"/>
        <end position="58"/>
    </location>
</feature>
<feature type="region of interest" description="Disordered" evidence="2">
    <location>
        <begin position="337"/>
        <end position="366"/>
    </location>
</feature>
<keyword evidence="4" id="KW-1185">Reference proteome</keyword>
<evidence type="ECO:0000313" key="4">
    <source>
        <dbReference type="Proteomes" id="UP000807371"/>
    </source>
</evidence>
<gene>
    <name evidence="3" type="ORF">IHE55_10735</name>
</gene>
<feature type="compositionally biased region" description="Basic and acidic residues" evidence="2">
    <location>
        <begin position="35"/>
        <end position="58"/>
    </location>
</feature>
<comment type="caution">
    <text evidence="3">The sequence shown here is derived from an EMBL/GenBank/DDBJ whole genome shotgun (WGS) entry which is preliminary data.</text>
</comment>
<dbReference type="Proteomes" id="UP000807371">
    <property type="component" value="Unassembled WGS sequence"/>
</dbReference>
<name>A0ABS0NJ74_9ACTN</name>
<evidence type="ECO:0000256" key="1">
    <source>
        <dbReference type="ARBA" id="ARBA00023002"/>
    </source>
</evidence>
<dbReference type="EMBL" id="JACYXC010000001">
    <property type="protein sequence ID" value="MBH5335240.1"/>
    <property type="molecule type" value="Genomic_DNA"/>
</dbReference>
<proteinExistence type="predicted"/>
<sequence>MSDDRARPARRGLPATSADHAATDHPATSTGHAPSTDHRHLAPHPDDTAPRRDHDPTGRLDEALERLHARGPERLGRLTNHAPMAVEALAAHGHAGTVHLWLDRYAPKLEDFPGTTAPVTDDDWRAALGDPRRAGDWIGYFTRAVAERPWREVLAQWWPRLLPGIAGGSTHPVIRVGHAVRTLLDGEETAPRRTELAHGLGYWAARHRPLPGALAPAGRLAPEEALWALPAIPARRGGMPDRLAQLDDLPAWSAGTGALRPPAGPEEARRSLTALVAAAVRRYAAQAEAEPVMLVHAATAPNAVLRTLPALPRELWVPSLGAAWAASAAVVSAYAPGPGSGGPPAGSPAAGARTRDGGQKRPGEAGAEGLADAMAEAFARAAVHGDEHTIKLTDTALDVARMSGDPAALTAAARARELIDPLDGAG</sequence>
<keyword evidence="1" id="KW-0560">Oxidoreductase</keyword>
<dbReference type="RefSeq" id="WP_197988821.1">
    <property type="nucleotide sequence ID" value="NZ_JACYXC010000001.1"/>
</dbReference>